<sequence length="88" mass="9388">MALHGKVIAAQDLQQHMIATEWLQQHMIAAQDLRSRGTSWLGLEHKSRGGEGHGRGGMTAGIDSRREGTTSIIGGRGGGRIGNREGSE</sequence>
<dbReference type="AlphaFoldDB" id="A0A4S8K4F2"/>
<evidence type="ECO:0000256" key="1">
    <source>
        <dbReference type="SAM" id="MobiDB-lite"/>
    </source>
</evidence>
<accession>A0A4S8K4F2</accession>
<keyword evidence="3" id="KW-1185">Reference proteome</keyword>
<evidence type="ECO:0000313" key="3">
    <source>
        <dbReference type="Proteomes" id="UP000317650"/>
    </source>
</evidence>
<dbReference type="EMBL" id="PYDT01000002">
    <property type="protein sequence ID" value="THU69702.1"/>
    <property type="molecule type" value="Genomic_DNA"/>
</dbReference>
<proteinExistence type="predicted"/>
<reference evidence="2 3" key="1">
    <citation type="journal article" date="2019" name="Nat. Plants">
        <title>Genome sequencing of Musa balbisiana reveals subgenome evolution and function divergence in polyploid bananas.</title>
        <authorList>
            <person name="Yao X."/>
        </authorList>
    </citation>
    <scope>NUCLEOTIDE SEQUENCE [LARGE SCALE GENOMIC DNA]</scope>
    <source>
        <strain evidence="3">cv. DH-PKW</strain>
        <tissue evidence="2">Leaves</tissue>
    </source>
</reference>
<evidence type="ECO:0000313" key="2">
    <source>
        <dbReference type="EMBL" id="THU69702.1"/>
    </source>
</evidence>
<organism evidence="2 3">
    <name type="scientific">Musa balbisiana</name>
    <name type="common">Banana</name>
    <dbReference type="NCBI Taxonomy" id="52838"/>
    <lineage>
        <taxon>Eukaryota</taxon>
        <taxon>Viridiplantae</taxon>
        <taxon>Streptophyta</taxon>
        <taxon>Embryophyta</taxon>
        <taxon>Tracheophyta</taxon>
        <taxon>Spermatophyta</taxon>
        <taxon>Magnoliopsida</taxon>
        <taxon>Liliopsida</taxon>
        <taxon>Zingiberales</taxon>
        <taxon>Musaceae</taxon>
        <taxon>Musa</taxon>
    </lineage>
</organism>
<feature type="region of interest" description="Disordered" evidence="1">
    <location>
        <begin position="42"/>
        <end position="88"/>
    </location>
</feature>
<feature type="compositionally biased region" description="Basic and acidic residues" evidence="1">
    <location>
        <begin position="43"/>
        <end position="54"/>
    </location>
</feature>
<gene>
    <name evidence="2" type="ORF">C4D60_Mb08t17170</name>
</gene>
<comment type="caution">
    <text evidence="2">The sequence shown here is derived from an EMBL/GenBank/DDBJ whole genome shotgun (WGS) entry which is preliminary data.</text>
</comment>
<protein>
    <submittedName>
        <fullName evidence="2">Uncharacterized protein</fullName>
    </submittedName>
</protein>
<name>A0A4S8K4F2_MUSBA</name>
<dbReference type="Proteomes" id="UP000317650">
    <property type="component" value="Chromosome 8"/>
</dbReference>